<dbReference type="EMBL" id="MN739302">
    <property type="protein sequence ID" value="QHS97711.1"/>
    <property type="molecule type" value="Genomic_DNA"/>
</dbReference>
<proteinExistence type="predicted"/>
<evidence type="ECO:0000313" key="2">
    <source>
        <dbReference type="EMBL" id="QHS97711.1"/>
    </source>
</evidence>
<feature type="compositionally biased region" description="Low complexity" evidence="1">
    <location>
        <begin position="61"/>
        <end position="73"/>
    </location>
</feature>
<protein>
    <submittedName>
        <fullName evidence="2">Uncharacterized protein</fullName>
    </submittedName>
</protein>
<organism evidence="2">
    <name type="scientific">viral metagenome</name>
    <dbReference type="NCBI Taxonomy" id="1070528"/>
    <lineage>
        <taxon>unclassified sequences</taxon>
        <taxon>metagenomes</taxon>
        <taxon>organismal metagenomes</taxon>
    </lineage>
</organism>
<evidence type="ECO:0000256" key="1">
    <source>
        <dbReference type="SAM" id="MobiDB-lite"/>
    </source>
</evidence>
<feature type="region of interest" description="Disordered" evidence="1">
    <location>
        <begin position="60"/>
        <end position="128"/>
    </location>
</feature>
<reference evidence="2" key="1">
    <citation type="journal article" date="2020" name="Nature">
        <title>Giant virus diversity and host interactions through global metagenomics.</title>
        <authorList>
            <person name="Schulz F."/>
            <person name="Roux S."/>
            <person name="Paez-Espino D."/>
            <person name="Jungbluth S."/>
            <person name="Walsh D.A."/>
            <person name="Denef V.J."/>
            <person name="McMahon K.D."/>
            <person name="Konstantinidis K.T."/>
            <person name="Eloe-Fadrosh E.A."/>
            <person name="Kyrpides N.C."/>
            <person name="Woyke T."/>
        </authorList>
    </citation>
    <scope>NUCLEOTIDE SEQUENCE</scope>
    <source>
        <strain evidence="2">GVMAG-M-3300020182-33</strain>
    </source>
</reference>
<feature type="compositionally biased region" description="Polar residues" evidence="1">
    <location>
        <begin position="74"/>
        <end position="92"/>
    </location>
</feature>
<accession>A0A6C0C0T7</accession>
<feature type="compositionally biased region" description="Polar residues" evidence="1">
    <location>
        <begin position="259"/>
        <end position="277"/>
    </location>
</feature>
<name>A0A6C0C0T7_9ZZZZ</name>
<sequence>MSGILSSPYEQAPPTSIPNEWARAAFTGGTPSNWPVEGISSMPASADPYLSGSTQNIYATSSSPVGSPSVLGPTRTNLTPSQYSTPPGTLATSVPGYSLSNGAEGYQSLPNEDPRSMTATTETVGPGLDMGAGAMSPGPMSGMPGPDMGAGAMSPGPMSGMPGPDMGAGAMSPGPMSGMPGPDMGAGAMSPGPMSGMPGPGMGAGAMSPGPMSGMQVRGPGIGAGDISPGSMSPVSSASSPWPSEPSSPMSLATGPKQWPSSGTYGMQSPNYFGMSS</sequence>
<dbReference type="AlphaFoldDB" id="A0A6C0C0T7"/>
<feature type="region of interest" description="Disordered" evidence="1">
    <location>
        <begin position="28"/>
        <end position="47"/>
    </location>
</feature>
<feature type="compositionally biased region" description="Low complexity" evidence="1">
    <location>
        <begin position="228"/>
        <end position="251"/>
    </location>
</feature>
<feature type="region of interest" description="Disordered" evidence="1">
    <location>
        <begin position="223"/>
        <end position="277"/>
    </location>
</feature>